<dbReference type="SUPFAM" id="SSF53335">
    <property type="entry name" value="S-adenosyl-L-methionine-dependent methyltransferases"/>
    <property type="match status" value="1"/>
</dbReference>
<keyword evidence="4 6" id="KW-0694">RNA-binding</keyword>
<dbReference type="OrthoDB" id="435282at2759"/>
<evidence type="ECO:0000256" key="2">
    <source>
        <dbReference type="ARBA" id="ARBA00022679"/>
    </source>
</evidence>
<dbReference type="InterPro" id="IPR001678">
    <property type="entry name" value="MeTrfase_RsmB-F_NOP2_dom"/>
</dbReference>
<comment type="caution">
    <text evidence="9">The sequence shown here is derived from an EMBL/GenBank/DDBJ whole genome shotgun (WGS) entry which is preliminary data.</text>
</comment>
<dbReference type="GO" id="GO:0070475">
    <property type="term" value="P:rRNA base methylation"/>
    <property type="evidence" value="ECO:0007669"/>
    <property type="project" value="TreeGrafter"/>
</dbReference>
<dbReference type="GO" id="GO:0005730">
    <property type="term" value="C:nucleolus"/>
    <property type="evidence" value="ECO:0007669"/>
    <property type="project" value="TreeGrafter"/>
</dbReference>
<dbReference type="GO" id="GO:0003723">
    <property type="term" value="F:RNA binding"/>
    <property type="evidence" value="ECO:0007669"/>
    <property type="project" value="UniProtKB-UniRule"/>
</dbReference>
<dbReference type="STRING" id="1348612.A0A397I574"/>
<keyword evidence="1 6" id="KW-0489">Methyltransferase</keyword>
<dbReference type="Pfam" id="PF21148">
    <property type="entry name" value="NSUN5_fdxn-like"/>
    <property type="match status" value="1"/>
</dbReference>
<gene>
    <name evidence="9" type="ORF">Glove_265g15</name>
</gene>
<evidence type="ECO:0000256" key="7">
    <source>
        <dbReference type="SAM" id="MobiDB-lite"/>
    </source>
</evidence>
<dbReference type="PANTHER" id="PTHR22807">
    <property type="entry name" value="NOP2 YEAST -RELATED NOL1/NOP2/FMU SUN DOMAIN-CONTAINING"/>
    <property type="match status" value="1"/>
</dbReference>
<dbReference type="Proteomes" id="UP000266861">
    <property type="component" value="Unassembled WGS sequence"/>
</dbReference>
<evidence type="ECO:0000259" key="8">
    <source>
        <dbReference type="PROSITE" id="PS51686"/>
    </source>
</evidence>
<comment type="similarity">
    <text evidence="6">Belongs to the class I-like SAM-binding methyltransferase superfamily. RsmB/NOP family.</text>
</comment>
<evidence type="ECO:0000313" key="9">
    <source>
        <dbReference type="EMBL" id="RHZ70851.1"/>
    </source>
</evidence>
<dbReference type="EMBL" id="PQFF01000242">
    <property type="protein sequence ID" value="RHZ70851.1"/>
    <property type="molecule type" value="Genomic_DNA"/>
</dbReference>
<feature type="region of interest" description="Disordered" evidence="7">
    <location>
        <begin position="444"/>
        <end position="496"/>
    </location>
</feature>
<dbReference type="Pfam" id="PF01189">
    <property type="entry name" value="Methyltr_RsmB-F"/>
    <property type="match status" value="1"/>
</dbReference>
<dbReference type="Gene3D" id="3.40.50.150">
    <property type="entry name" value="Vaccinia Virus protein VP39"/>
    <property type="match status" value="1"/>
</dbReference>
<organism evidence="9 10">
    <name type="scientific">Diversispora epigaea</name>
    <dbReference type="NCBI Taxonomy" id="1348612"/>
    <lineage>
        <taxon>Eukaryota</taxon>
        <taxon>Fungi</taxon>
        <taxon>Fungi incertae sedis</taxon>
        <taxon>Mucoromycota</taxon>
        <taxon>Glomeromycotina</taxon>
        <taxon>Glomeromycetes</taxon>
        <taxon>Diversisporales</taxon>
        <taxon>Diversisporaceae</taxon>
        <taxon>Diversispora</taxon>
    </lineage>
</organism>
<dbReference type="InterPro" id="IPR029063">
    <property type="entry name" value="SAM-dependent_MTases_sf"/>
</dbReference>
<sequence length="496" mass="56628">MNFYKQASEILEKLQNHRGTIKSLTLADNVKEKKKMYALICETLKYKDVINQIIDNSQLLLKEKKLPRNIAILLVHDLLFSPNGIKSLSDGPFKLSILKYEISLRSELVRLKIKLKIKDNKDLINPKFLNSTIIPRYIRVNTLKISVEKVIENFKEKGYKFEENNDDLSNISPKTILKDKHLSDLLILPPNTDLHNHPLYLSGKIILQDKASCFPSFICSPPLNSHVIDACAAPGNKTSHLSAIMQNTGKIWAFDLDKNRLKLLKTLTEKAGCKNIEAIHESFLEANPLDPKYSRVEYILIDPSCSGSGILSRLDHLLDNSAENDQGTSENSLKERLENLSEFQKKTILHAFKFPSVKKIVYSTCSIHAQENEHVVKHALEQTDNFILTNEKDIMPKWPKRGIASEIGDDEEAAKKLIRSSPQEYTNGFFVACFIQKSSEKTNIDKNNKAKKSSKKRKKNKIDYNDISNSQENDRKNKSTLLESKNSNKKRKLKLK</sequence>
<dbReference type="Pfam" id="PF21153">
    <property type="entry name" value="NSUN5_N"/>
    <property type="match status" value="1"/>
</dbReference>
<dbReference type="InterPro" id="IPR023267">
    <property type="entry name" value="RCMT"/>
</dbReference>
<name>A0A397I574_9GLOM</name>
<dbReference type="InterPro" id="IPR049561">
    <property type="entry name" value="NSUN5_7_fdxn-like"/>
</dbReference>
<evidence type="ECO:0000313" key="10">
    <source>
        <dbReference type="Proteomes" id="UP000266861"/>
    </source>
</evidence>
<evidence type="ECO:0000256" key="5">
    <source>
        <dbReference type="ARBA" id="ARBA00053002"/>
    </source>
</evidence>
<feature type="binding site" evidence="6">
    <location>
        <position position="255"/>
    </location>
    <ligand>
        <name>S-adenosyl-L-methionine</name>
        <dbReference type="ChEBI" id="CHEBI:59789"/>
    </ligand>
</feature>
<dbReference type="PROSITE" id="PS51686">
    <property type="entry name" value="SAM_MT_RSMB_NOP"/>
    <property type="match status" value="1"/>
</dbReference>
<dbReference type="InterPro" id="IPR049560">
    <property type="entry name" value="MeTrfase_RsmB-F_NOP2_cat"/>
</dbReference>
<evidence type="ECO:0000256" key="6">
    <source>
        <dbReference type="PROSITE-ProRule" id="PRU01023"/>
    </source>
</evidence>
<proteinExistence type="inferred from homology"/>
<dbReference type="GO" id="GO:0008173">
    <property type="term" value="F:RNA methyltransferase activity"/>
    <property type="evidence" value="ECO:0007669"/>
    <property type="project" value="InterPro"/>
</dbReference>
<feature type="active site" description="Nucleophile" evidence="6">
    <location>
        <position position="365"/>
    </location>
</feature>
<feature type="binding site" evidence="6">
    <location>
        <position position="302"/>
    </location>
    <ligand>
        <name>S-adenosyl-L-methionine</name>
        <dbReference type="ChEBI" id="CHEBI:59789"/>
    </ligand>
</feature>
<dbReference type="CDD" id="cd02440">
    <property type="entry name" value="AdoMet_MTases"/>
    <property type="match status" value="1"/>
</dbReference>
<dbReference type="AlphaFoldDB" id="A0A397I574"/>
<comment type="caution">
    <text evidence="6">Lacks conserved residue(s) required for the propagation of feature annotation.</text>
</comment>
<dbReference type="FunFam" id="3.40.50.150:FF:000164">
    <property type="entry name" value="Methyltransferase NSUN5, putative"/>
    <property type="match status" value="1"/>
</dbReference>
<comment type="catalytic activity">
    <reaction evidence="5">
        <text>a cytidine in 25S rRNA + S-adenosyl-L-methionine = a 5-methylcytidine in 25S rRNA + S-adenosyl-L-homocysteine + H(+)</text>
        <dbReference type="Rhea" id="RHEA:47780"/>
        <dbReference type="Rhea" id="RHEA-COMP:11911"/>
        <dbReference type="Rhea" id="RHEA-COMP:11912"/>
        <dbReference type="ChEBI" id="CHEBI:15378"/>
        <dbReference type="ChEBI" id="CHEBI:57856"/>
        <dbReference type="ChEBI" id="CHEBI:59789"/>
        <dbReference type="ChEBI" id="CHEBI:74483"/>
        <dbReference type="ChEBI" id="CHEBI:82748"/>
    </reaction>
</comment>
<dbReference type="Gene3D" id="3.30.70.1170">
    <property type="entry name" value="Sun protein, domain 3"/>
    <property type="match status" value="1"/>
</dbReference>
<evidence type="ECO:0000256" key="3">
    <source>
        <dbReference type="ARBA" id="ARBA00022691"/>
    </source>
</evidence>
<evidence type="ECO:0000256" key="1">
    <source>
        <dbReference type="ARBA" id="ARBA00022603"/>
    </source>
</evidence>
<evidence type="ECO:0000256" key="4">
    <source>
        <dbReference type="ARBA" id="ARBA00022884"/>
    </source>
</evidence>
<dbReference type="PANTHER" id="PTHR22807:SF4">
    <property type="entry name" value="28S RRNA (CYTOSINE-C(5))-METHYLTRANSFERASE"/>
    <property type="match status" value="1"/>
</dbReference>
<accession>A0A397I574</accession>
<keyword evidence="2 6" id="KW-0808">Transferase</keyword>
<feature type="compositionally biased region" description="Basic residues" evidence="7">
    <location>
        <begin position="487"/>
        <end position="496"/>
    </location>
</feature>
<dbReference type="InterPro" id="IPR048889">
    <property type="entry name" value="NSUN5_RCM1_N"/>
</dbReference>
<feature type="binding site" evidence="6">
    <location>
        <begin position="231"/>
        <end position="237"/>
    </location>
    <ligand>
        <name>S-adenosyl-L-methionine</name>
        <dbReference type="ChEBI" id="CHEBI:59789"/>
    </ligand>
</feature>
<keyword evidence="3 6" id="KW-0949">S-adenosyl-L-methionine</keyword>
<dbReference type="PRINTS" id="PR02008">
    <property type="entry name" value="RCMTFAMILY"/>
</dbReference>
<feature type="compositionally biased region" description="Basic residues" evidence="7">
    <location>
        <begin position="449"/>
        <end position="460"/>
    </location>
</feature>
<keyword evidence="10" id="KW-1185">Reference proteome</keyword>
<reference evidence="9 10" key="1">
    <citation type="submission" date="2018-08" db="EMBL/GenBank/DDBJ databases">
        <title>Genome and evolution of the arbuscular mycorrhizal fungus Diversispora epigaea (formerly Glomus versiforme) and its bacterial endosymbionts.</title>
        <authorList>
            <person name="Sun X."/>
            <person name="Fei Z."/>
            <person name="Harrison M."/>
        </authorList>
    </citation>
    <scope>NUCLEOTIDE SEQUENCE [LARGE SCALE GENOMIC DNA]</scope>
    <source>
        <strain evidence="9 10">IT104</strain>
    </source>
</reference>
<protein>
    <recommendedName>
        <fullName evidence="8">SAM-dependent MTase RsmB/NOP-type domain-containing protein</fullName>
    </recommendedName>
</protein>
<feature type="domain" description="SAM-dependent MTase RsmB/NOP-type" evidence="8">
    <location>
        <begin position="126"/>
        <end position="437"/>
    </location>
</feature>